<evidence type="ECO:0000313" key="3">
    <source>
        <dbReference type="Proteomes" id="UP000287651"/>
    </source>
</evidence>
<dbReference type="EMBL" id="AMZH03002015">
    <property type="protein sequence ID" value="RRT77097.1"/>
    <property type="molecule type" value="Genomic_DNA"/>
</dbReference>
<feature type="compositionally biased region" description="Basic and acidic residues" evidence="1">
    <location>
        <begin position="98"/>
        <end position="113"/>
    </location>
</feature>
<dbReference type="Proteomes" id="UP000287651">
    <property type="component" value="Unassembled WGS sequence"/>
</dbReference>
<gene>
    <name evidence="2" type="ORF">B296_00026197</name>
</gene>
<reference evidence="2 3" key="1">
    <citation type="journal article" date="2014" name="Agronomy (Basel)">
        <title>A Draft Genome Sequence for Ensete ventricosum, the Drought-Tolerant Tree Against Hunger.</title>
        <authorList>
            <person name="Harrison J."/>
            <person name="Moore K.A."/>
            <person name="Paszkiewicz K."/>
            <person name="Jones T."/>
            <person name="Grant M."/>
            <person name="Ambacheew D."/>
            <person name="Muzemil S."/>
            <person name="Studholme D.J."/>
        </authorList>
    </citation>
    <scope>NUCLEOTIDE SEQUENCE [LARGE SCALE GENOMIC DNA]</scope>
</reference>
<accession>A0A427ALF9</accession>
<evidence type="ECO:0000313" key="2">
    <source>
        <dbReference type="EMBL" id="RRT77097.1"/>
    </source>
</evidence>
<sequence length="135" mass="15027">MPDGRLQVSGRGVFLESKVVDGGHCMTHDRVPNGPVRLVQANARWTATTTLRRKPRQSEGPGRQPIWYPRWSCTSSVHLGHVPRDDKGSSSPRWPEGSIDRHLGRGLLRERQSMQEVSVPTDVGGLAHSDMNRLS</sequence>
<dbReference type="AlphaFoldDB" id="A0A427ALF9"/>
<proteinExistence type="predicted"/>
<evidence type="ECO:0000256" key="1">
    <source>
        <dbReference type="SAM" id="MobiDB-lite"/>
    </source>
</evidence>
<feature type="region of interest" description="Disordered" evidence="1">
    <location>
        <begin position="78"/>
        <end position="135"/>
    </location>
</feature>
<comment type="caution">
    <text evidence="2">The sequence shown here is derived from an EMBL/GenBank/DDBJ whole genome shotgun (WGS) entry which is preliminary data.</text>
</comment>
<organism evidence="2 3">
    <name type="scientific">Ensete ventricosum</name>
    <name type="common">Abyssinian banana</name>
    <name type="synonym">Musa ensete</name>
    <dbReference type="NCBI Taxonomy" id="4639"/>
    <lineage>
        <taxon>Eukaryota</taxon>
        <taxon>Viridiplantae</taxon>
        <taxon>Streptophyta</taxon>
        <taxon>Embryophyta</taxon>
        <taxon>Tracheophyta</taxon>
        <taxon>Spermatophyta</taxon>
        <taxon>Magnoliopsida</taxon>
        <taxon>Liliopsida</taxon>
        <taxon>Zingiberales</taxon>
        <taxon>Musaceae</taxon>
        <taxon>Ensete</taxon>
    </lineage>
</organism>
<protein>
    <submittedName>
        <fullName evidence="2">Uncharacterized protein</fullName>
    </submittedName>
</protein>
<name>A0A427ALF9_ENSVE</name>